<dbReference type="Proteomes" id="UP000232149">
    <property type="component" value="Unassembled WGS sequence"/>
</dbReference>
<accession>A0A2M9YU87</accession>
<organism evidence="1 4">
    <name type="scientific">Leptospira adleri</name>
    <dbReference type="NCBI Taxonomy" id="2023186"/>
    <lineage>
        <taxon>Bacteria</taxon>
        <taxon>Pseudomonadati</taxon>
        <taxon>Spirochaetota</taxon>
        <taxon>Spirochaetia</taxon>
        <taxon>Leptospirales</taxon>
        <taxon>Leptospiraceae</taxon>
        <taxon>Leptospira</taxon>
    </lineage>
</organism>
<dbReference type="AlphaFoldDB" id="A0A2M9YU87"/>
<proteinExistence type="predicted"/>
<comment type="caution">
    <text evidence="1">The sequence shown here is derived from an EMBL/GenBank/DDBJ whole genome shotgun (WGS) entry which is preliminary data.</text>
</comment>
<evidence type="ECO:0000313" key="4">
    <source>
        <dbReference type="Proteomes" id="UP000232188"/>
    </source>
</evidence>
<evidence type="ECO:0000313" key="2">
    <source>
        <dbReference type="EMBL" id="PJZ63772.1"/>
    </source>
</evidence>
<evidence type="ECO:0000313" key="1">
    <source>
        <dbReference type="EMBL" id="PJZ55070.1"/>
    </source>
</evidence>
<gene>
    <name evidence="2" type="ORF">CH376_01240</name>
    <name evidence="1" type="ORF">CH380_00685</name>
</gene>
<sequence>MKFSTFALLGTYLNPNRSVYSVNKIFFLTFSTKKKFFINKKELAGNPEGIDNFRQHFPEKSSSFQVSFFKLCA</sequence>
<keyword evidence="3" id="KW-1185">Reference proteome</keyword>
<evidence type="ECO:0000313" key="3">
    <source>
        <dbReference type="Proteomes" id="UP000232149"/>
    </source>
</evidence>
<dbReference type="EMBL" id="NPDV01000001">
    <property type="protein sequence ID" value="PJZ55070.1"/>
    <property type="molecule type" value="Genomic_DNA"/>
</dbReference>
<reference evidence="3 4" key="1">
    <citation type="submission" date="2017-07" db="EMBL/GenBank/DDBJ databases">
        <title>Leptospira spp. isolated from tropical soils.</title>
        <authorList>
            <person name="Thibeaux R."/>
            <person name="Iraola G."/>
            <person name="Ferres I."/>
            <person name="Bierque E."/>
            <person name="Girault D."/>
            <person name="Soupe-Gilbert M.-E."/>
            <person name="Picardeau M."/>
            <person name="Goarant C."/>
        </authorList>
    </citation>
    <scope>NUCLEOTIDE SEQUENCE [LARGE SCALE GENOMIC DNA]</scope>
    <source>
        <strain evidence="1 4">FH2-B-C1</strain>
        <strain evidence="2 3">FH2-B-D1</strain>
    </source>
</reference>
<dbReference type="Proteomes" id="UP000232188">
    <property type="component" value="Unassembled WGS sequence"/>
</dbReference>
<protein>
    <submittedName>
        <fullName evidence="1">Uncharacterized protein</fullName>
    </submittedName>
</protein>
<name>A0A2M9YU87_9LEPT</name>
<dbReference type="EMBL" id="NPDU01000002">
    <property type="protein sequence ID" value="PJZ63772.1"/>
    <property type="molecule type" value="Genomic_DNA"/>
</dbReference>